<dbReference type="EMBL" id="JAHRIP010067852">
    <property type="protein sequence ID" value="MEQ2307868.1"/>
    <property type="molecule type" value="Genomic_DNA"/>
</dbReference>
<keyword evidence="2" id="KW-1185">Reference proteome</keyword>
<reference evidence="1 2" key="1">
    <citation type="submission" date="2021-06" db="EMBL/GenBank/DDBJ databases">
        <authorList>
            <person name="Palmer J.M."/>
        </authorList>
    </citation>
    <scope>NUCLEOTIDE SEQUENCE [LARGE SCALE GENOMIC DNA]</scope>
    <source>
        <strain evidence="1 2">AS_MEX2019</strain>
        <tissue evidence="1">Muscle</tissue>
    </source>
</reference>
<proteinExistence type="predicted"/>
<comment type="caution">
    <text evidence="1">The sequence shown here is derived from an EMBL/GenBank/DDBJ whole genome shotgun (WGS) entry which is preliminary data.</text>
</comment>
<evidence type="ECO:0000313" key="2">
    <source>
        <dbReference type="Proteomes" id="UP001469553"/>
    </source>
</evidence>
<evidence type="ECO:0000313" key="1">
    <source>
        <dbReference type="EMBL" id="MEQ2307868.1"/>
    </source>
</evidence>
<name>A0ABV0ZNN2_9TELE</name>
<accession>A0ABV0ZNN2</accession>
<organism evidence="1 2">
    <name type="scientific">Ameca splendens</name>
    <dbReference type="NCBI Taxonomy" id="208324"/>
    <lineage>
        <taxon>Eukaryota</taxon>
        <taxon>Metazoa</taxon>
        <taxon>Chordata</taxon>
        <taxon>Craniata</taxon>
        <taxon>Vertebrata</taxon>
        <taxon>Euteleostomi</taxon>
        <taxon>Actinopterygii</taxon>
        <taxon>Neopterygii</taxon>
        <taxon>Teleostei</taxon>
        <taxon>Neoteleostei</taxon>
        <taxon>Acanthomorphata</taxon>
        <taxon>Ovalentaria</taxon>
        <taxon>Atherinomorphae</taxon>
        <taxon>Cyprinodontiformes</taxon>
        <taxon>Goodeidae</taxon>
        <taxon>Ameca</taxon>
    </lineage>
</organism>
<gene>
    <name evidence="1" type="ORF">AMECASPLE_022556</name>
</gene>
<protein>
    <submittedName>
        <fullName evidence="1">Uncharacterized protein</fullName>
    </submittedName>
</protein>
<dbReference type="Proteomes" id="UP001469553">
    <property type="component" value="Unassembled WGS sequence"/>
</dbReference>
<sequence length="104" mass="11901">MDFCMYELFYWILLAIYLLLFLTHFSHGGLGHLCVSMEERKCISLCVFMSLCVMLTHIKSSTAHTHTHLPEIDESNLRLTFSVRRAECVGLGVGVLKQETQDGY</sequence>